<keyword evidence="3 5" id="KW-0238">DNA-binding</keyword>
<dbReference type="InterPro" id="IPR010998">
    <property type="entry name" value="Integrase_recombinase_N"/>
</dbReference>
<dbReference type="AlphaFoldDB" id="A0A356WBM0"/>
<dbReference type="InterPro" id="IPR011010">
    <property type="entry name" value="DNA_brk_join_enz"/>
</dbReference>
<feature type="domain" description="Core-binding (CB)" evidence="8">
    <location>
        <begin position="96"/>
        <end position="176"/>
    </location>
</feature>
<dbReference type="Gene3D" id="1.10.150.130">
    <property type="match status" value="1"/>
</dbReference>
<keyword evidence="2" id="KW-0229">DNA integration</keyword>
<dbReference type="PANTHER" id="PTHR30629">
    <property type="entry name" value="PROPHAGE INTEGRASE"/>
    <property type="match status" value="1"/>
</dbReference>
<protein>
    <submittedName>
        <fullName evidence="9">Integrase</fullName>
    </submittedName>
</protein>
<accession>A0A356WBM0</accession>
<evidence type="ECO:0000256" key="6">
    <source>
        <dbReference type="SAM" id="MobiDB-lite"/>
    </source>
</evidence>
<dbReference type="GO" id="GO:0003677">
    <property type="term" value="F:DNA binding"/>
    <property type="evidence" value="ECO:0007669"/>
    <property type="project" value="UniProtKB-UniRule"/>
</dbReference>
<feature type="domain" description="Tyr recombinase" evidence="7">
    <location>
        <begin position="198"/>
        <end position="377"/>
    </location>
</feature>
<dbReference type="EMBL" id="DOGS01000319">
    <property type="protein sequence ID" value="HBQ50332.1"/>
    <property type="molecule type" value="Genomic_DNA"/>
</dbReference>
<dbReference type="Gene3D" id="1.10.443.10">
    <property type="entry name" value="Intergrase catalytic core"/>
    <property type="match status" value="1"/>
</dbReference>
<dbReference type="PROSITE" id="PS51900">
    <property type="entry name" value="CB"/>
    <property type="match status" value="1"/>
</dbReference>
<comment type="similarity">
    <text evidence="1">Belongs to the 'phage' integrase family.</text>
</comment>
<dbReference type="InterPro" id="IPR038488">
    <property type="entry name" value="Integrase_DNA-bd_sf"/>
</dbReference>
<dbReference type="InterPro" id="IPR044068">
    <property type="entry name" value="CB"/>
</dbReference>
<dbReference type="InterPro" id="IPR025166">
    <property type="entry name" value="Integrase_DNA_bind_dom"/>
</dbReference>
<dbReference type="GO" id="GO:0006310">
    <property type="term" value="P:DNA recombination"/>
    <property type="evidence" value="ECO:0007669"/>
    <property type="project" value="UniProtKB-KW"/>
</dbReference>
<dbReference type="Gene3D" id="3.30.160.390">
    <property type="entry name" value="Integrase, DNA-binding domain"/>
    <property type="match status" value="1"/>
</dbReference>
<feature type="region of interest" description="Disordered" evidence="6">
    <location>
        <begin position="73"/>
        <end position="96"/>
    </location>
</feature>
<proteinExistence type="inferred from homology"/>
<gene>
    <name evidence="9" type="ORF">DD728_15905</name>
</gene>
<organism evidence="9 10">
    <name type="scientific">Hyphomonas atlantica</name>
    <dbReference type="NCBI Taxonomy" id="1280948"/>
    <lineage>
        <taxon>Bacteria</taxon>
        <taxon>Pseudomonadati</taxon>
        <taxon>Pseudomonadota</taxon>
        <taxon>Alphaproteobacteria</taxon>
        <taxon>Hyphomonadales</taxon>
        <taxon>Hyphomonadaceae</taxon>
        <taxon>Hyphomonas</taxon>
    </lineage>
</organism>
<dbReference type="InterPro" id="IPR002104">
    <property type="entry name" value="Integrase_catalytic"/>
</dbReference>
<dbReference type="SUPFAM" id="SSF56349">
    <property type="entry name" value="DNA breaking-rejoining enzymes"/>
    <property type="match status" value="1"/>
</dbReference>
<dbReference type="InterPro" id="IPR050808">
    <property type="entry name" value="Phage_Integrase"/>
</dbReference>
<dbReference type="Proteomes" id="UP000263957">
    <property type="component" value="Unassembled WGS sequence"/>
</dbReference>
<dbReference type="InterPro" id="IPR013762">
    <property type="entry name" value="Integrase-like_cat_sf"/>
</dbReference>
<reference evidence="9 10" key="1">
    <citation type="journal article" date="2018" name="Nat. Biotechnol.">
        <title>A standardized bacterial taxonomy based on genome phylogeny substantially revises the tree of life.</title>
        <authorList>
            <person name="Parks D.H."/>
            <person name="Chuvochina M."/>
            <person name="Waite D.W."/>
            <person name="Rinke C."/>
            <person name="Skarshewski A."/>
            <person name="Chaumeil P.A."/>
            <person name="Hugenholtz P."/>
        </authorList>
    </citation>
    <scope>NUCLEOTIDE SEQUENCE [LARGE SCALE GENOMIC DNA]</scope>
    <source>
        <strain evidence="9">UBA10378</strain>
    </source>
</reference>
<evidence type="ECO:0000256" key="4">
    <source>
        <dbReference type="ARBA" id="ARBA00023172"/>
    </source>
</evidence>
<evidence type="ECO:0000259" key="7">
    <source>
        <dbReference type="PROSITE" id="PS51898"/>
    </source>
</evidence>
<evidence type="ECO:0000259" key="8">
    <source>
        <dbReference type="PROSITE" id="PS51900"/>
    </source>
</evidence>
<name>A0A356WBM0_9PROT</name>
<evidence type="ECO:0000256" key="1">
    <source>
        <dbReference type="ARBA" id="ARBA00008857"/>
    </source>
</evidence>
<dbReference type="PROSITE" id="PS51898">
    <property type="entry name" value="TYR_RECOMBINASE"/>
    <property type="match status" value="1"/>
</dbReference>
<dbReference type="CDD" id="cd00796">
    <property type="entry name" value="INT_Rci_Hp1_C"/>
    <property type="match status" value="1"/>
</dbReference>
<dbReference type="GO" id="GO:0015074">
    <property type="term" value="P:DNA integration"/>
    <property type="evidence" value="ECO:0007669"/>
    <property type="project" value="UniProtKB-KW"/>
</dbReference>
<sequence length="389" mass="43938">MARLTKRDIDQTSATVKEVVLWDSSLPGFGVRIKPSGVKSFVIQYRNRHGRSRRVTLGRYGVMTLEEARTEARQQLSAVSRGSDPRQDRDEGRSAMTIKDLADRYMSDHCEGRCKESTIKAHQWLLDRFIIPALGRRSIHELRHSDVDRLHQSLKETRYNANRVLGLLKAMYGRARIWGLVEPHVDPTTGVRPFRETRRQRFLSMEELKKLAITLDLAEQDGTISRTVGAAYRLLVLTGARLSEIQKLKWEEVDLANGLILLKEHKSDRHGAKAIPLSQAASRILESIERVDENPYVFVGMKENQHITDLQRPWRRIRSRAGLSDVRIHDLRHTFASMGISVGGSLPIIGGLLGHRTPQATAVYAHLAADPLRQTTEQVGTVIGNAFGL</sequence>
<dbReference type="Pfam" id="PF13356">
    <property type="entry name" value="Arm-DNA-bind_3"/>
    <property type="match status" value="1"/>
</dbReference>
<evidence type="ECO:0000256" key="5">
    <source>
        <dbReference type="PROSITE-ProRule" id="PRU01248"/>
    </source>
</evidence>
<evidence type="ECO:0000313" key="10">
    <source>
        <dbReference type="Proteomes" id="UP000263957"/>
    </source>
</evidence>
<evidence type="ECO:0000256" key="3">
    <source>
        <dbReference type="ARBA" id="ARBA00023125"/>
    </source>
</evidence>
<comment type="caution">
    <text evidence="9">The sequence shown here is derived from an EMBL/GenBank/DDBJ whole genome shotgun (WGS) entry which is preliminary data.</text>
</comment>
<dbReference type="Pfam" id="PF00589">
    <property type="entry name" value="Phage_integrase"/>
    <property type="match status" value="1"/>
</dbReference>
<keyword evidence="4" id="KW-0233">DNA recombination</keyword>
<feature type="compositionally biased region" description="Basic and acidic residues" evidence="6">
    <location>
        <begin position="83"/>
        <end position="93"/>
    </location>
</feature>
<evidence type="ECO:0000313" key="9">
    <source>
        <dbReference type="EMBL" id="HBQ50332.1"/>
    </source>
</evidence>
<dbReference type="PANTHER" id="PTHR30629:SF2">
    <property type="entry name" value="PROPHAGE INTEGRASE INTS-RELATED"/>
    <property type="match status" value="1"/>
</dbReference>
<evidence type="ECO:0000256" key="2">
    <source>
        <dbReference type="ARBA" id="ARBA00022908"/>
    </source>
</evidence>